<protein>
    <submittedName>
        <fullName evidence="2">Uncharacterized protein</fullName>
    </submittedName>
</protein>
<keyword evidence="3" id="KW-1185">Reference proteome</keyword>
<gene>
    <name evidence="2" type="ORF">BCIN_06g02840</name>
</gene>
<feature type="compositionally biased region" description="Low complexity" evidence="1">
    <location>
        <begin position="490"/>
        <end position="508"/>
    </location>
</feature>
<feature type="compositionally biased region" description="Basic and acidic residues" evidence="1">
    <location>
        <begin position="540"/>
        <end position="550"/>
    </location>
</feature>
<feature type="compositionally biased region" description="Basic residues" evidence="1">
    <location>
        <begin position="517"/>
        <end position="530"/>
    </location>
</feature>
<organism evidence="2 3">
    <name type="scientific">Botryotinia fuckeliana (strain B05.10)</name>
    <name type="common">Noble rot fungus</name>
    <name type="synonym">Botrytis cinerea</name>
    <dbReference type="NCBI Taxonomy" id="332648"/>
    <lineage>
        <taxon>Eukaryota</taxon>
        <taxon>Fungi</taxon>
        <taxon>Dikarya</taxon>
        <taxon>Ascomycota</taxon>
        <taxon>Pezizomycotina</taxon>
        <taxon>Leotiomycetes</taxon>
        <taxon>Helotiales</taxon>
        <taxon>Sclerotiniaceae</taxon>
        <taxon>Botrytis</taxon>
    </lineage>
</organism>
<proteinExistence type="predicted"/>
<feature type="region of interest" description="Disordered" evidence="1">
    <location>
        <begin position="459"/>
        <end position="550"/>
    </location>
</feature>
<reference evidence="2 3" key="3">
    <citation type="journal article" date="2017" name="Mol. Plant Pathol.">
        <title>A gapless genome sequence of the fungus Botrytis cinerea.</title>
        <authorList>
            <person name="Van Kan J.A."/>
            <person name="Stassen J.H."/>
            <person name="Mosbach A."/>
            <person name="Van Der Lee T.A."/>
            <person name="Faino L."/>
            <person name="Farmer A.D."/>
            <person name="Papasotiriou D.G."/>
            <person name="Zhou S."/>
            <person name="Seidl M.F."/>
            <person name="Cottam E."/>
            <person name="Edel D."/>
            <person name="Hahn M."/>
            <person name="Schwartz D.C."/>
            <person name="Dietrich R.A."/>
            <person name="Widdison S."/>
            <person name="Scalliet G."/>
        </authorList>
    </citation>
    <scope>NUCLEOTIDE SEQUENCE [LARGE SCALE GENOMIC DNA]</scope>
    <source>
        <strain evidence="2 3">B05.10</strain>
    </source>
</reference>
<dbReference type="KEGG" id="bfu:BCIN_06g02840"/>
<dbReference type="VEuPathDB" id="FungiDB:Bcin06g02840"/>
<name>A0A384JJT4_BOTFB</name>
<feature type="compositionally biased region" description="Polar residues" evidence="1">
    <location>
        <begin position="221"/>
        <end position="237"/>
    </location>
</feature>
<sequence length="550" mass="61477">MDLQSWIAKFGKAGRKFNAEREVEENIFRERNREQYVAHLLASNQIEAPKQPEASKQDDIQQLRSLLPLHQDPAQNFERLSVVLMFRTRFSTLTRRQQNSYSWGLESLPLLEMFGREFLKNICKLYGVDLGRLQHIVNELWMDKIFSPSLSLMSDLQKFTDEDLVSDWFRTAIGLPILNKDGLISTTQSSSSKSPSTNECLPESRGETNQSPKAAAPKPNRPSNVAQPTVGSRTPRPTKSLYMTMISSTSKHGGKSNVYNPSALRRPKGAPAPIQNHKAAQPTNAGSRFISVPKLKDFTTGRRYSTSDTPPNGEWKSLYQSQCTQPKPRSRSYSEGHSSSRNGAPNHSLSAPEIRQYVPYESLRKQKPEQKTPDIWAGARTVSASNETPNAMLDTPSIVAPNPVYDEDSMEIDDPVSPCMTNTSPAPIQIPTELTNDTSGYFDDGDAMDLDDEMEVDIPLSERQRRTSLTRHQKLLKSASRASETGSVATSPSSSRRSPISNNSPSTSDVMNAMKINHSKVVRSLRKARRSPPSPQDAVTKWEDLNTRKL</sequence>
<dbReference type="OrthoDB" id="3547228at2759"/>
<accession>A0A384JJT4</accession>
<evidence type="ECO:0000256" key="1">
    <source>
        <dbReference type="SAM" id="MobiDB-lite"/>
    </source>
</evidence>
<feature type="region of interest" description="Disordered" evidence="1">
    <location>
        <begin position="184"/>
        <end position="353"/>
    </location>
</feature>
<feature type="compositionally biased region" description="Low complexity" evidence="1">
    <location>
        <begin position="185"/>
        <end position="197"/>
    </location>
</feature>
<reference evidence="2 3" key="2">
    <citation type="journal article" date="2012" name="Eukaryot. Cell">
        <title>Genome update of Botrytis cinerea strains B05.10 and T4.</title>
        <authorList>
            <person name="Staats M."/>
            <person name="van Kan J.A."/>
        </authorList>
    </citation>
    <scope>NUCLEOTIDE SEQUENCE [LARGE SCALE GENOMIC DNA]</scope>
    <source>
        <strain evidence="2 3">B05.10</strain>
    </source>
</reference>
<dbReference type="AlphaFoldDB" id="A0A384JJT4"/>
<feature type="compositionally biased region" description="Polar residues" evidence="1">
    <location>
        <begin position="318"/>
        <end position="327"/>
    </location>
</feature>
<feature type="compositionally biased region" description="Basic residues" evidence="1">
    <location>
        <begin position="466"/>
        <end position="475"/>
    </location>
</feature>
<dbReference type="Proteomes" id="UP000001798">
    <property type="component" value="Chromosome 6"/>
</dbReference>
<reference evidence="2 3" key="1">
    <citation type="journal article" date="2011" name="PLoS Genet.">
        <title>Genomic analysis of the necrotrophic fungal pathogens Sclerotinia sclerotiorum and Botrytis cinerea.</title>
        <authorList>
            <person name="Amselem J."/>
            <person name="Cuomo C.A."/>
            <person name="van Kan J.A."/>
            <person name="Viaud M."/>
            <person name="Benito E.P."/>
            <person name="Couloux A."/>
            <person name="Coutinho P.M."/>
            <person name="de Vries R.P."/>
            <person name="Dyer P.S."/>
            <person name="Fillinger S."/>
            <person name="Fournier E."/>
            <person name="Gout L."/>
            <person name="Hahn M."/>
            <person name="Kohn L."/>
            <person name="Lapalu N."/>
            <person name="Plummer K.M."/>
            <person name="Pradier J.M."/>
            <person name="Quevillon E."/>
            <person name="Sharon A."/>
            <person name="Simon A."/>
            <person name="ten Have A."/>
            <person name="Tudzynski B."/>
            <person name="Tudzynski P."/>
            <person name="Wincker P."/>
            <person name="Andrew M."/>
            <person name="Anthouard V."/>
            <person name="Beever R.E."/>
            <person name="Beffa R."/>
            <person name="Benoit I."/>
            <person name="Bouzid O."/>
            <person name="Brault B."/>
            <person name="Chen Z."/>
            <person name="Choquer M."/>
            <person name="Collemare J."/>
            <person name="Cotton P."/>
            <person name="Danchin E.G."/>
            <person name="Da Silva C."/>
            <person name="Gautier A."/>
            <person name="Giraud C."/>
            <person name="Giraud T."/>
            <person name="Gonzalez C."/>
            <person name="Grossetete S."/>
            <person name="Guldener U."/>
            <person name="Henrissat B."/>
            <person name="Howlett B.J."/>
            <person name="Kodira C."/>
            <person name="Kretschmer M."/>
            <person name="Lappartient A."/>
            <person name="Leroch M."/>
            <person name="Levis C."/>
            <person name="Mauceli E."/>
            <person name="Neuveglise C."/>
            <person name="Oeser B."/>
            <person name="Pearson M."/>
            <person name="Poulain J."/>
            <person name="Poussereau N."/>
            <person name="Quesneville H."/>
            <person name="Rascle C."/>
            <person name="Schumacher J."/>
            <person name="Segurens B."/>
            <person name="Sexton A."/>
            <person name="Silva E."/>
            <person name="Sirven C."/>
            <person name="Soanes D.M."/>
            <person name="Talbot N.J."/>
            <person name="Templeton M."/>
            <person name="Yandava C."/>
            <person name="Yarden O."/>
            <person name="Zeng Q."/>
            <person name="Rollins J.A."/>
            <person name="Lebrun M.H."/>
            <person name="Dickman M."/>
        </authorList>
    </citation>
    <scope>NUCLEOTIDE SEQUENCE [LARGE SCALE GENOMIC DNA]</scope>
    <source>
        <strain evidence="2 3">B05.10</strain>
    </source>
</reference>
<evidence type="ECO:0000313" key="2">
    <source>
        <dbReference type="EMBL" id="ATZ50800.1"/>
    </source>
</evidence>
<dbReference type="RefSeq" id="XP_001560498.1">
    <property type="nucleotide sequence ID" value="XM_001560448.2"/>
</dbReference>
<feature type="compositionally biased region" description="Polar residues" evidence="1">
    <location>
        <begin position="480"/>
        <end position="489"/>
    </location>
</feature>
<feature type="compositionally biased region" description="Low complexity" evidence="1">
    <location>
        <begin position="331"/>
        <end position="341"/>
    </location>
</feature>
<evidence type="ECO:0000313" key="3">
    <source>
        <dbReference type="Proteomes" id="UP000001798"/>
    </source>
</evidence>
<dbReference type="EMBL" id="CP009810">
    <property type="protein sequence ID" value="ATZ50800.1"/>
    <property type="molecule type" value="Genomic_DNA"/>
</dbReference>
<dbReference type="GeneID" id="5441139"/>